<feature type="compositionally biased region" description="Basic residues" evidence="1">
    <location>
        <begin position="110"/>
        <end position="124"/>
    </location>
</feature>
<keyword evidence="3" id="KW-1185">Reference proteome</keyword>
<comment type="caution">
    <text evidence="2">The sequence shown here is derived from an EMBL/GenBank/DDBJ whole genome shotgun (WGS) entry which is preliminary data.</text>
</comment>
<reference evidence="2 3" key="1">
    <citation type="journal article" date="2019" name="Commun. Biol.">
        <title>The bagworm genome reveals a unique fibroin gene that provides high tensile strength.</title>
        <authorList>
            <person name="Kono N."/>
            <person name="Nakamura H."/>
            <person name="Ohtoshi R."/>
            <person name="Tomita M."/>
            <person name="Numata K."/>
            <person name="Arakawa K."/>
        </authorList>
    </citation>
    <scope>NUCLEOTIDE SEQUENCE [LARGE SCALE GENOMIC DNA]</scope>
</reference>
<feature type="region of interest" description="Disordered" evidence="1">
    <location>
        <begin position="1"/>
        <end position="35"/>
    </location>
</feature>
<gene>
    <name evidence="2" type="ORF">EVAR_32130_1</name>
</gene>
<name>A0A4C1V5T9_EUMVA</name>
<evidence type="ECO:0000256" key="1">
    <source>
        <dbReference type="SAM" id="MobiDB-lite"/>
    </source>
</evidence>
<feature type="compositionally biased region" description="Basic residues" evidence="1">
    <location>
        <begin position="23"/>
        <end position="32"/>
    </location>
</feature>
<proteinExistence type="predicted"/>
<dbReference type="EMBL" id="BGZK01000276">
    <property type="protein sequence ID" value="GBP33632.1"/>
    <property type="molecule type" value="Genomic_DNA"/>
</dbReference>
<dbReference type="Proteomes" id="UP000299102">
    <property type="component" value="Unassembled WGS sequence"/>
</dbReference>
<feature type="compositionally biased region" description="Polar residues" evidence="1">
    <location>
        <begin position="1"/>
        <end position="10"/>
    </location>
</feature>
<evidence type="ECO:0000313" key="3">
    <source>
        <dbReference type="Proteomes" id="UP000299102"/>
    </source>
</evidence>
<dbReference type="AlphaFoldDB" id="A0A4C1V5T9"/>
<sequence length="130" mass="14438">MMNVSLNTRNPARRQRVGGSAARQRRQRRRPRAVVVQSAFVSRRELVGRSAGDARAVSRVRGRGRDAGPRAVGRLAHQGARLHQLLHIRDILRGVRGDRAHGAAAAGAAARRRRALPLQRRRPGERRSDV</sequence>
<organism evidence="2 3">
    <name type="scientific">Eumeta variegata</name>
    <name type="common">Bagworm moth</name>
    <name type="synonym">Eumeta japonica</name>
    <dbReference type="NCBI Taxonomy" id="151549"/>
    <lineage>
        <taxon>Eukaryota</taxon>
        <taxon>Metazoa</taxon>
        <taxon>Ecdysozoa</taxon>
        <taxon>Arthropoda</taxon>
        <taxon>Hexapoda</taxon>
        <taxon>Insecta</taxon>
        <taxon>Pterygota</taxon>
        <taxon>Neoptera</taxon>
        <taxon>Endopterygota</taxon>
        <taxon>Lepidoptera</taxon>
        <taxon>Glossata</taxon>
        <taxon>Ditrysia</taxon>
        <taxon>Tineoidea</taxon>
        <taxon>Psychidae</taxon>
        <taxon>Oiketicinae</taxon>
        <taxon>Eumeta</taxon>
    </lineage>
</organism>
<protein>
    <submittedName>
        <fullName evidence="2">Uncharacterized protein</fullName>
    </submittedName>
</protein>
<accession>A0A4C1V5T9</accession>
<evidence type="ECO:0000313" key="2">
    <source>
        <dbReference type="EMBL" id="GBP33632.1"/>
    </source>
</evidence>
<feature type="region of interest" description="Disordered" evidence="1">
    <location>
        <begin position="100"/>
        <end position="130"/>
    </location>
</feature>